<dbReference type="Pfam" id="PF13202">
    <property type="entry name" value="EF-hand_5"/>
    <property type="match status" value="1"/>
</dbReference>
<evidence type="ECO:0000256" key="3">
    <source>
        <dbReference type="ARBA" id="ARBA00022737"/>
    </source>
</evidence>
<keyword evidence="4" id="KW-0106">Calcium</keyword>
<evidence type="ECO:0000259" key="7">
    <source>
        <dbReference type="PROSITE" id="PS50222"/>
    </source>
</evidence>
<evidence type="ECO:0000256" key="2">
    <source>
        <dbReference type="ARBA" id="ARBA00022723"/>
    </source>
</evidence>
<dbReference type="PANTHER" id="PTHR46819">
    <property type="entry name" value="EF-HAND CALCIUM-BINDING DOMAIN-CONTAINING PROTEIN 7"/>
    <property type="match status" value="1"/>
</dbReference>
<dbReference type="FunFam" id="1.10.238.10:FF:000003">
    <property type="entry name" value="Calmodulin A"/>
    <property type="match status" value="1"/>
</dbReference>
<dbReference type="EMBL" id="PZQS01000010">
    <property type="protein sequence ID" value="PVD23948.1"/>
    <property type="molecule type" value="Genomic_DNA"/>
</dbReference>
<name>A0A2T7NS15_POMCA</name>
<evidence type="ECO:0000256" key="1">
    <source>
        <dbReference type="ARBA" id="ARBA00004370"/>
    </source>
</evidence>
<feature type="compositionally biased region" description="Basic and acidic residues" evidence="6">
    <location>
        <begin position="180"/>
        <end position="194"/>
    </location>
</feature>
<dbReference type="Proteomes" id="UP000245119">
    <property type="component" value="Linkage Group LG10"/>
</dbReference>
<feature type="domain" description="EF-hand" evidence="7">
    <location>
        <begin position="136"/>
        <end position="171"/>
    </location>
</feature>
<organism evidence="8 9">
    <name type="scientific">Pomacea canaliculata</name>
    <name type="common">Golden apple snail</name>
    <dbReference type="NCBI Taxonomy" id="400727"/>
    <lineage>
        <taxon>Eukaryota</taxon>
        <taxon>Metazoa</taxon>
        <taxon>Spiralia</taxon>
        <taxon>Lophotrochozoa</taxon>
        <taxon>Mollusca</taxon>
        <taxon>Gastropoda</taxon>
        <taxon>Caenogastropoda</taxon>
        <taxon>Architaenioglossa</taxon>
        <taxon>Ampullarioidea</taxon>
        <taxon>Ampullariidae</taxon>
        <taxon>Pomacea</taxon>
    </lineage>
</organism>
<dbReference type="GO" id="GO:1903569">
    <property type="term" value="P:positive regulation of protein localization to ciliary membrane"/>
    <property type="evidence" value="ECO:0007669"/>
    <property type="project" value="TreeGrafter"/>
</dbReference>
<dbReference type="InterPro" id="IPR011992">
    <property type="entry name" value="EF-hand-dom_pair"/>
</dbReference>
<dbReference type="OrthoDB" id="26525at2759"/>
<keyword evidence="5" id="KW-0472">Membrane</keyword>
<gene>
    <name evidence="8" type="ORF">C0Q70_17224</name>
</gene>
<comment type="subcellular location">
    <subcellularLocation>
        <location evidence="1">Membrane</location>
    </subcellularLocation>
</comment>
<feature type="compositionally biased region" description="Polar residues" evidence="6">
    <location>
        <begin position="230"/>
        <end position="242"/>
    </location>
</feature>
<dbReference type="AlphaFoldDB" id="A0A2T7NS15"/>
<feature type="region of interest" description="Disordered" evidence="6">
    <location>
        <begin position="1"/>
        <end position="27"/>
    </location>
</feature>
<protein>
    <recommendedName>
        <fullName evidence="7">EF-hand domain-containing protein</fullName>
    </recommendedName>
</protein>
<dbReference type="PROSITE" id="PS00018">
    <property type="entry name" value="EF_HAND_1"/>
    <property type="match status" value="3"/>
</dbReference>
<keyword evidence="2" id="KW-0479">Metal-binding</keyword>
<evidence type="ECO:0000313" key="8">
    <source>
        <dbReference type="EMBL" id="PVD23948.1"/>
    </source>
</evidence>
<dbReference type="GO" id="GO:0098797">
    <property type="term" value="C:plasma membrane protein complex"/>
    <property type="evidence" value="ECO:0007669"/>
    <property type="project" value="TreeGrafter"/>
</dbReference>
<sequence length="602" mass="68155">MSSGWTSRPSSAASRSSRHSHASSNSRAEDSSLKLECKAAYLSVFDDIHDNIMNKKDFILVLQQTGRNPTPKVVQRYWDENTESISFAEFVDICRKEPPTSVDDLLRAFRKFDINGDGYISLEELYKVMTMKGEKLSRQEVKAMIDEVDENKDGRLDYKEFCKMFVATTEECKKMSLRVMEKKERQRTQKEDQPSVRPRKGEKRLSQASLKSDDLPKPSPRNRKEKQRVSRTGNFPQPSNLRSWKHAQSKGCFFVDEARGFVSHQYLLTLMEDTAIWLTIQPITIGDHGDVLDRPPVDTAMYILRADHDDDKALVTFTEHQDSKGCYGVRCDLAAGSYHLIPFTTGCRLRPRKSDSSKEAKLVIRDKEGKITLTKPFRKALEEIFDMADLDGNGLLSRDEFSWFNIRTSDENVADDEWQVVEENVEMEKGEITKDGFLSLNVMEAEDNDGDTEDLWITLNSMGYNKALQLDEACPFKVDVYAEDGEAALEVTKLENPGLLLEGTVCASVIAKGDATKIKSVKDLMLYTYQGDARATVVIENKSRTKVTMELDCSKSKNCASNHDSLVCSIAVPPQSRMVGMHLLPVNESAEWFVQCTEAILK</sequence>
<dbReference type="InterPro" id="IPR002048">
    <property type="entry name" value="EF_hand_dom"/>
</dbReference>
<dbReference type="InterPro" id="IPR018247">
    <property type="entry name" value="EF_Hand_1_Ca_BS"/>
</dbReference>
<dbReference type="Pfam" id="PF13499">
    <property type="entry name" value="EF-hand_7"/>
    <property type="match status" value="1"/>
</dbReference>
<evidence type="ECO:0000313" key="9">
    <source>
        <dbReference type="Proteomes" id="UP000245119"/>
    </source>
</evidence>
<dbReference type="SMART" id="SM00054">
    <property type="entry name" value="EFh"/>
    <property type="match status" value="3"/>
</dbReference>
<comment type="caution">
    <text evidence="8">The sequence shown here is derived from an EMBL/GenBank/DDBJ whole genome shotgun (WGS) entry which is preliminary data.</text>
</comment>
<dbReference type="Gene3D" id="1.10.238.10">
    <property type="entry name" value="EF-hand"/>
    <property type="match status" value="3"/>
</dbReference>
<keyword evidence="9" id="KW-1185">Reference proteome</keyword>
<accession>A0A2T7NS15</accession>
<proteinExistence type="predicted"/>
<reference evidence="8 9" key="1">
    <citation type="submission" date="2018-04" db="EMBL/GenBank/DDBJ databases">
        <title>The genome of golden apple snail Pomacea canaliculata provides insight into stress tolerance and invasive adaptation.</title>
        <authorList>
            <person name="Liu C."/>
            <person name="Liu B."/>
            <person name="Ren Y."/>
            <person name="Zhang Y."/>
            <person name="Wang H."/>
            <person name="Li S."/>
            <person name="Jiang F."/>
            <person name="Yin L."/>
            <person name="Zhang G."/>
            <person name="Qian W."/>
            <person name="Fan W."/>
        </authorList>
    </citation>
    <scope>NUCLEOTIDE SEQUENCE [LARGE SCALE GENOMIC DNA]</scope>
    <source>
        <strain evidence="8">SZHN2017</strain>
        <tissue evidence="8">Muscle</tissue>
    </source>
</reference>
<dbReference type="InterPro" id="IPR052266">
    <property type="entry name" value="Miro-EF-hand_domain"/>
</dbReference>
<dbReference type="STRING" id="400727.A0A2T7NS15"/>
<feature type="region of interest" description="Disordered" evidence="6">
    <location>
        <begin position="180"/>
        <end position="243"/>
    </location>
</feature>
<evidence type="ECO:0000256" key="6">
    <source>
        <dbReference type="SAM" id="MobiDB-lite"/>
    </source>
</evidence>
<dbReference type="PROSITE" id="PS50222">
    <property type="entry name" value="EF_HAND_2"/>
    <property type="match status" value="3"/>
</dbReference>
<dbReference type="PANTHER" id="PTHR46819:SF1">
    <property type="entry name" value="EF-HAND CALCIUM-BINDING DOMAIN-CONTAINING PROTEIN 7"/>
    <property type="match status" value="1"/>
</dbReference>
<feature type="domain" description="EF-hand" evidence="7">
    <location>
        <begin position="376"/>
        <end position="411"/>
    </location>
</feature>
<dbReference type="SUPFAM" id="SSF47473">
    <property type="entry name" value="EF-hand"/>
    <property type="match status" value="2"/>
</dbReference>
<evidence type="ECO:0000256" key="5">
    <source>
        <dbReference type="ARBA" id="ARBA00023136"/>
    </source>
</evidence>
<evidence type="ECO:0000256" key="4">
    <source>
        <dbReference type="ARBA" id="ARBA00022837"/>
    </source>
</evidence>
<dbReference type="GO" id="GO:0005509">
    <property type="term" value="F:calcium ion binding"/>
    <property type="evidence" value="ECO:0007669"/>
    <property type="project" value="InterPro"/>
</dbReference>
<keyword evidence="3" id="KW-0677">Repeat</keyword>
<feature type="domain" description="EF-hand" evidence="7">
    <location>
        <begin position="100"/>
        <end position="135"/>
    </location>
</feature>
<dbReference type="GO" id="GO:0060170">
    <property type="term" value="C:ciliary membrane"/>
    <property type="evidence" value="ECO:0007669"/>
    <property type="project" value="TreeGrafter"/>
</dbReference>
<dbReference type="CDD" id="cd00051">
    <property type="entry name" value="EFh"/>
    <property type="match status" value="1"/>
</dbReference>